<keyword evidence="3" id="KW-1185">Reference proteome</keyword>
<sequence length="573" mass="64205">MSFEYDDDDSDSQLPPCERFSALIAQNSISSYFQCTVCALECIPTTNIQFINSTLIPGIQKILNLPNGAVIESMLTTLPDICDLLVQHFPNEAVNIIVNSLIPDTWTTIERFGEIFTDLCSETLASLLILCPKDTFISSELPIIQSHLTFKKKEVRIIIGHVLLFISNYFPCNEWFDQFYEFINVMASDSLGSVRALVPSIISLYSKSIHEEEQQSKLVGRFQLFCKDKSILVRKSASESLVALSESVTENIRLLSVLPSANILLNDHVEAVRTVILRNLGPLISSIGHGVDSTLVNRFTSALTSTDSNVEFASAFAFPAVALALGKDRWCELKDAFDVAMLSREFRVRKTLSFGFVSFCSIVDENDMKTIVNGFLRDLPAIADGIIQNLHHILSLTKIENIIFCLQDPTTKYNEWRIRLHVSQQCRYCIGIIDEPDLYPIAKELLTDKVAMVRKDAAISYSLLMTDDDSCIHDLQEIASDMSHHVRISAADVLREVQNLSVIKKSMDILRTMIEDEKVPNVRVAAVSAAVNIVERFKESDDTEATEVLDEVNKLLEFAKKDTDIDVAQQLAN</sequence>
<dbReference type="SUPFAM" id="SSF48371">
    <property type="entry name" value="ARM repeat"/>
    <property type="match status" value="1"/>
</dbReference>
<dbReference type="EMBL" id="JAPFFF010000001">
    <property type="protein sequence ID" value="KAK8898486.1"/>
    <property type="molecule type" value="Genomic_DNA"/>
</dbReference>
<dbReference type="InterPro" id="IPR016024">
    <property type="entry name" value="ARM-type_fold"/>
</dbReference>
<name>A0ABR2L660_9EUKA</name>
<dbReference type="InterPro" id="IPR051023">
    <property type="entry name" value="PP2A_Regulatory_Subunit_A"/>
</dbReference>
<organism evidence="2 3">
    <name type="scientific">Tritrichomonas musculus</name>
    <dbReference type="NCBI Taxonomy" id="1915356"/>
    <lineage>
        <taxon>Eukaryota</taxon>
        <taxon>Metamonada</taxon>
        <taxon>Parabasalia</taxon>
        <taxon>Tritrichomonadida</taxon>
        <taxon>Tritrichomonadidae</taxon>
        <taxon>Tritrichomonas</taxon>
    </lineage>
</organism>
<dbReference type="InterPro" id="IPR011989">
    <property type="entry name" value="ARM-like"/>
</dbReference>
<reference evidence="2 3" key="1">
    <citation type="submission" date="2024-04" db="EMBL/GenBank/DDBJ databases">
        <title>Tritrichomonas musculus Genome.</title>
        <authorList>
            <person name="Alves-Ferreira E."/>
            <person name="Grigg M."/>
            <person name="Lorenzi H."/>
            <person name="Galac M."/>
        </authorList>
    </citation>
    <scope>NUCLEOTIDE SEQUENCE [LARGE SCALE GENOMIC DNA]</scope>
    <source>
        <strain evidence="2 3">EAF2021</strain>
    </source>
</reference>
<proteinExistence type="predicted"/>
<gene>
    <name evidence="2" type="ORF">M9Y10_000775</name>
</gene>
<evidence type="ECO:0000256" key="1">
    <source>
        <dbReference type="ARBA" id="ARBA00022737"/>
    </source>
</evidence>
<accession>A0ABR2L660</accession>
<evidence type="ECO:0000313" key="2">
    <source>
        <dbReference type="EMBL" id="KAK8898486.1"/>
    </source>
</evidence>
<evidence type="ECO:0008006" key="4">
    <source>
        <dbReference type="Google" id="ProtNLM"/>
    </source>
</evidence>
<dbReference type="Proteomes" id="UP001470230">
    <property type="component" value="Unassembled WGS sequence"/>
</dbReference>
<comment type="caution">
    <text evidence="2">The sequence shown here is derived from an EMBL/GenBank/DDBJ whole genome shotgun (WGS) entry which is preliminary data.</text>
</comment>
<protein>
    <recommendedName>
        <fullName evidence="4">HEAT repeat family protein</fullName>
    </recommendedName>
</protein>
<keyword evidence="1" id="KW-0677">Repeat</keyword>
<dbReference type="Gene3D" id="1.25.10.10">
    <property type="entry name" value="Leucine-rich Repeat Variant"/>
    <property type="match status" value="1"/>
</dbReference>
<dbReference type="PANTHER" id="PTHR10648">
    <property type="entry name" value="SERINE/THREONINE-PROTEIN PHOSPHATASE PP2A 65 KDA REGULATORY SUBUNIT"/>
    <property type="match status" value="1"/>
</dbReference>
<dbReference type="PANTHER" id="PTHR10648:SF1">
    <property type="entry name" value="SERINE_THREONINE-PROTEIN PHOSPHATASE 4 REGULATORY SUBUNIT 1"/>
    <property type="match status" value="1"/>
</dbReference>
<evidence type="ECO:0000313" key="3">
    <source>
        <dbReference type="Proteomes" id="UP001470230"/>
    </source>
</evidence>